<accession>A0A317EDD1</accession>
<protein>
    <recommendedName>
        <fullName evidence="1">Serine aminopeptidase S33 domain-containing protein</fullName>
    </recommendedName>
</protein>
<keyword evidence="3" id="KW-1185">Reference proteome</keyword>
<name>A0A317EDD1_9PROT</name>
<sequence length="345" mass="37146">MLGMVSPQGQSVPPLRLSTKSIPSLFAACALALLLAGCGATVTGLGPGQGPARLDEGEGFTAADGTRLPVTIWRPPAGAPVRAVILALHGFNDYAHAFALPAPFWASRGIATYAYDQRGFGRSATARLWPGEDALVADAGAMVRLVARRHPGVPLYLMGESMGGAVAMRALGRDPGLPVAGSILLAPAVWRAEDIPFPGAFLLETMAFLMPWNPMTPPEGLRITPTDNRDEMAAMSRDPLMIKGTRTDAVLGLVRLMQAAAETGVPRDRSVLLLYGLRDEVVRFPAIAALTARARRDNPRYRENWYDRGYHLLLRDRQGPRVWRDIAAFVLDPDAPMPGDALNRP</sequence>
<dbReference type="PANTHER" id="PTHR11614">
    <property type="entry name" value="PHOSPHOLIPASE-RELATED"/>
    <property type="match status" value="1"/>
</dbReference>
<proteinExistence type="predicted"/>
<evidence type="ECO:0000313" key="3">
    <source>
        <dbReference type="Proteomes" id="UP000245461"/>
    </source>
</evidence>
<dbReference type="OrthoDB" id="9806902at2"/>
<organism evidence="2 3">
    <name type="scientific">Zavarzinia aquatilis</name>
    <dbReference type="NCBI Taxonomy" id="2211142"/>
    <lineage>
        <taxon>Bacteria</taxon>
        <taxon>Pseudomonadati</taxon>
        <taxon>Pseudomonadota</taxon>
        <taxon>Alphaproteobacteria</taxon>
        <taxon>Rhodospirillales</taxon>
        <taxon>Zavarziniaceae</taxon>
        <taxon>Zavarzinia</taxon>
    </lineage>
</organism>
<dbReference type="Proteomes" id="UP000245461">
    <property type="component" value="Unassembled WGS sequence"/>
</dbReference>
<dbReference type="InterPro" id="IPR022742">
    <property type="entry name" value="Hydrolase_4"/>
</dbReference>
<dbReference type="InterPro" id="IPR000073">
    <property type="entry name" value="AB_hydrolase_1"/>
</dbReference>
<dbReference type="Pfam" id="PF12146">
    <property type="entry name" value="Hydrolase_4"/>
    <property type="match status" value="1"/>
</dbReference>
<evidence type="ECO:0000259" key="1">
    <source>
        <dbReference type="Pfam" id="PF12146"/>
    </source>
</evidence>
<dbReference type="Gene3D" id="3.40.50.1820">
    <property type="entry name" value="alpha/beta hydrolase"/>
    <property type="match status" value="1"/>
</dbReference>
<gene>
    <name evidence="2" type="ORF">DKG74_08120</name>
</gene>
<dbReference type="AlphaFoldDB" id="A0A317EDD1"/>
<dbReference type="PRINTS" id="PR00111">
    <property type="entry name" value="ABHYDROLASE"/>
</dbReference>
<dbReference type="InterPro" id="IPR029058">
    <property type="entry name" value="AB_hydrolase_fold"/>
</dbReference>
<dbReference type="EMBL" id="QGLE01000003">
    <property type="protein sequence ID" value="PWR24751.1"/>
    <property type="molecule type" value="Genomic_DNA"/>
</dbReference>
<evidence type="ECO:0000313" key="2">
    <source>
        <dbReference type="EMBL" id="PWR24751.1"/>
    </source>
</evidence>
<dbReference type="InterPro" id="IPR051044">
    <property type="entry name" value="MAG_DAG_Lipase"/>
</dbReference>
<reference evidence="2 3" key="1">
    <citation type="submission" date="2018-05" db="EMBL/GenBank/DDBJ databases">
        <title>Zavarzinia sp. HR-AS.</title>
        <authorList>
            <person name="Lee Y."/>
            <person name="Jeon C.O."/>
        </authorList>
    </citation>
    <scope>NUCLEOTIDE SEQUENCE [LARGE SCALE GENOMIC DNA]</scope>
    <source>
        <strain evidence="2 3">HR-AS</strain>
    </source>
</reference>
<feature type="domain" description="Serine aminopeptidase S33" evidence="1">
    <location>
        <begin position="80"/>
        <end position="317"/>
    </location>
</feature>
<comment type="caution">
    <text evidence="2">The sequence shown here is derived from an EMBL/GenBank/DDBJ whole genome shotgun (WGS) entry which is preliminary data.</text>
</comment>
<dbReference type="SUPFAM" id="SSF53474">
    <property type="entry name" value="alpha/beta-Hydrolases"/>
    <property type="match status" value="1"/>
</dbReference>